<comment type="similarity">
    <text evidence="6">Belongs to the SMARCC family.</text>
</comment>
<dbReference type="PROSITE" id="PS50090">
    <property type="entry name" value="MYB_LIKE"/>
    <property type="match status" value="1"/>
</dbReference>
<dbReference type="InterPro" id="IPR000953">
    <property type="entry name" value="Chromo/chromo_shadow_dom"/>
</dbReference>
<dbReference type="InterPro" id="IPR009057">
    <property type="entry name" value="Homeodomain-like_sf"/>
</dbReference>
<keyword evidence="3" id="KW-0805">Transcription regulation</keyword>
<dbReference type="PANTHER" id="PTHR15381">
    <property type="entry name" value="CHONDROITIN SULFATE PROTEOGLYCAN 5 -RELATED"/>
    <property type="match status" value="1"/>
</dbReference>
<dbReference type="InterPro" id="IPR036420">
    <property type="entry name" value="BRCT_dom_sf"/>
</dbReference>
<feature type="domain" description="Chromo" evidence="11">
    <location>
        <begin position="1"/>
        <end position="258"/>
    </location>
</feature>
<dbReference type="FunFam" id="1.10.10.10:FF:001141">
    <property type="entry name" value="SWI/SNF complex subunit SMARCC1"/>
    <property type="match status" value="1"/>
</dbReference>
<dbReference type="SMART" id="SM00298">
    <property type="entry name" value="CHROMO"/>
    <property type="match status" value="1"/>
</dbReference>
<dbReference type="SMART" id="SM00717">
    <property type="entry name" value="SANT"/>
    <property type="match status" value="1"/>
</dbReference>
<dbReference type="FunFam" id="1.10.10.60:FF:000014">
    <property type="entry name" value="SWI/SNF complex subunit SMARCC2 isoform C"/>
    <property type="match status" value="1"/>
</dbReference>
<dbReference type="GO" id="GO:0016514">
    <property type="term" value="C:SWI/SNF complex"/>
    <property type="evidence" value="ECO:0007669"/>
    <property type="project" value="UniProtKB-ARBA"/>
</dbReference>
<dbReference type="PROSITE" id="PS51293">
    <property type="entry name" value="SANT"/>
    <property type="match status" value="1"/>
</dbReference>
<dbReference type="Ensembl" id="ENSSSCT00015110709.1">
    <property type="protein sequence ID" value="ENSSSCP00015047341.1"/>
    <property type="gene ID" value="ENSSSCG00015081190.1"/>
</dbReference>
<reference evidence="12" key="1">
    <citation type="submission" date="2025-08" db="UniProtKB">
        <authorList>
            <consortium name="Ensembl"/>
        </authorList>
    </citation>
    <scope>IDENTIFICATION</scope>
</reference>
<evidence type="ECO:0000259" key="10">
    <source>
        <dbReference type="PROSITE" id="PS51293"/>
    </source>
</evidence>
<dbReference type="SUPFAM" id="SSF46689">
    <property type="entry name" value="Homeodomain-like"/>
    <property type="match status" value="2"/>
</dbReference>
<evidence type="ECO:0000256" key="3">
    <source>
        <dbReference type="ARBA" id="ARBA00023015"/>
    </source>
</evidence>
<sequence>MEVPGPGIKSQLYLWQCHILNLLYHNAPTNKTLAGLVVQLLQFQEDAFGKHVTNPAFTKLPAKCFMDFKAGGTLCHILGAAYKYKNEQGWRRFDLQNPSRMDRNVEMFMNIEKTLVQSNCLTRPNIYLIPDIDLKLANKLKDIIKRHQGTFTDEKSKASHHVYPYPSSQEDEEWLRPVMRKDKQVLVHWGFYPDSYDTWVHSNDVDAEIEDPPIPEKPWKVHAKWILDTDVFNEWMNEEDYEVDENRKSVSFRQRISTKNEEPVRSPERRDRKASANARKRKHSPSPPPPTPTESRKKSGKKGQANLYGKRRSQKEEDEQEDLTKDMEDPIPVPNIEEVVLPKNVNPKKDSENTPVKGGTVADLDEDPGKGDQGRSVDAGEDNVTEQTNHIIIPSYKCEKFLSSVLFLKGAVFTLGILPLPFRYLAYRNFMIDTYRLNPQEYLTSTACRRNLTGDVCAVMRVHAFLEQWGLVNYQVDPESRPMAMGPPPTPHFNVLADTPSGLVPLHLRSPQIITIIYHLFDSQVPAAQQMLNFPEKNKEKPIDLQNFGLRASAGREWTEQETLLLLEALEMYKDDWNKVSEHVGSRTQDECILHFLRLPIEDPYLENSDASLGPLAYQPVPFSQSGNPVMSTVAFLASVVDPRVASAAAKAALEEFSRVREEVPLELVEAHVKKVQEAARASGKVDPTYGLESSCIAGTGPDEPEKLGESLLCPRTGLIDAIYVFSCQRAKIIGEENKELTDTCKERESDIGKKKVEHEISEGNVATAAAAALASAATKAKHLAAVEERKIKSLVALLVETQMKKLEIKLRHFEELETIMDREKEAVSTWNFIVTF</sequence>
<feature type="domain" description="SANT" evidence="10">
    <location>
        <begin position="553"/>
        <end position="604"/>
    </location>
</feature>
<evidence type="ECO:0000259" key="8">
    <source>
        <dbReference type="PROSITE" id="PS50090"/>
    </source>
</evidence>
<dbReference type="PROSITE" id="PS52032">
    <property type="entry name" value="MARR_BRCT_CHROMO"/>
    <property type="match status" value="1"/>
</dbReference>
<evidence type="ECO:0000256" key="4">
    <source>
        <dbReference type="ARBA" id="ARBA00023163"/>
    </source>
</evidence>
<dbReference type="GO" id="GO:0006325">
    <property type="term" value="P:chromatin organization"/>
    <property type="evidence" value="ECO:0007669"/>
    <property type="project" value="UniProtKB-KW"/>
</dbReference>
<dbReference type="SUPFAM" id="SSF52113">
    <property type="entry name" value="BRCT domain"/>
    <property type="match status" value="1"/>
</dbReference>
<accession>A0A8D0QDH6</accession>
<proteinExistence type="inferred from homology"/>
<dbReference type="Gene3D" id="1.10.10.60">
    <property type="entry name" value="Homeodomain-like"/>
    <property type="match status" value="1"/>
</dbReference>
<organism evidence="12 13">
    <name type="scientific">Sus scrofa</name>
    <name type="common">Pig</name>
    <dbReference type="NCBI Taxonomy" id="9823"/>
    <lineage>
        <taxon>Eukaryota</taxon>
        <taxon>Metazoa</taxon>
        <taxon>Chordata</taxon>
        <taxon>Craniata</taxon>
        <taxon>Vertebrata</taxon>
        <taxon>Euteleostomi</taxon>
        <taxon>Mammalia</taxon>
        <taxon>Eutheria</taxon>
        <taxon>Laurasiatheria</taxon>
        <taxon>Artiodactyla</taxon>
        <taxon>Suina</taxon>
        <taxon>Suidae</taxon>
        <taxon>Sus</taxon>
    </lineage>
</organism>
<dbReference type="Pfam" id="PF04433">
    <property type="entry name" value="SWIRM"/>
    <property type="match status" value="1"/>
</dbReference>
<dbReference type="AlphaFoldDB" id="A0A8D0QDH6"/>
<dbReference type="PROSITE" id="PS50934">
    <property type="entry name" value="SWIRM"/>
    <property type="match status" value="1"/>
</dbReference>
<keyword evidence="2" id="KW-0156">Chromatin regulator</keyword>
<evidence type="ECO:0000256" key="6">
    <source>
        <dbReference type="ARBA" id="ARBA00049655"/>
    </source>
</evidence>
<dbReference type="InterPro" id="IPR036388">
    <property type="entry name" value="WH-like_DNA-bd_sf"/>
</dbReference>
<dbReference type="InterPro" id="IPR032450">
    <property type="entry name" value="SMARCC_N"/>
</dbReference>
<dbReference type="InterPro" id="IPR001005">
    <property type="entry name" value="SANT/Myb"/>
</dbReference>
<dbReference type="InterPro" id="IPR032451">
    <property type="entry name" value="SMARCC_C"/>
</dbReference>
<dbReference type="GO" id="GO:0006355">
    <property type="term" value="P:regulation of DNA-templated transcription"/>
    <property type="evidence" value="ECO:0007669"/>
    <property type="project" value="UniProtKB-ARBA"/>
</dbReference>
<evidence type="ECO:0000313" key="12">
    <source>
        <dbReference type="Ensembl" id="ENSSSCP00015047341.1"/>
    </source>
</evidence>
<dbReference type="Pfam" id="PF16496">
    <property type="entry name" value="SWIRM-assoc_2"/>
    <property type="match status" value="1"/>
</dbReference>
<feature type="domain" description="SWIRM" evidence="9">
    <location>
        <begin position="421"/>
        <end position="483"/>
    </location>
</feature>
<dbReference type="Pfam" id="PF16498">
    <property type="entry name" value="SWIRM-assoc_3"/>
    <property type="match status" value="1"/>
</dbReference>
<dbReference type="Proteomes" id="UP000694726">
    <property type="component" value="Unplaced"/>
</dbReference>
<dbReference type="GO" id="GO:0031981">
    <property type="term" value="C:nuclear lumen"/>
    <property type="evidence" value="ECO:0007669"/>
    <property type="project" value="UniProtKB-ARBA"/>
</dbReference>
<dbReference type="Gene3D" id="1.10.10.10">
    <property type="entry name" value="Winged helix-like DNA-binding domain superfamily/Winged helix DNA-binding domain"/>
    <property type="match status" value="1"/>
</dbReference>
<comment type="subcellular location">
    <subcellularLocation>
        <location evidence="1">Nucleus</location>
    </subcellularLocation>
</comment>
<evidence type="ECO:0000256" key="5">
    <source>
        <dbReference type="ARBA" id="ARBA00023242"/>
    </source>
</evidence>
<protein>
    <recommendedName>
        <fullName evidence="14">SWI/SNF related, matrix associated, actin dependent regulator of chromatin subfamily c member 1</fullName>
    </recommendedName>
</protein>
<dbReference type="InterPro" id="IPR032448">
    <property type="entry name" value="SWIRM-assoc"/>
</dbReference>
<evidence type="ECO:0008006" key="14">
    <source>
        <dbReference type="Google" id="ProtNLM"/>
    </source>
</evidence>
<dbReference type="InterPro" id="IPR049898">
    <property type="entry name" value="MARR_BRCT_CHROMO"/>
</dbReference>
<evidence type="ECO:0000313" key="13">
    <source>
        <dbReference type="Proteomes" id="UP000694726"/>
    </source>
</evidence>
<evidence type="ECO:0000259" key="9">
    <source>
        <dbReference type="PROSITE" id="PS50934"/>
    </source>
</evidence>
<feature type="domain" description="Myb-like" evidence="8">
    <location>
        <begin position="558"/>
        <end position="600"/>
    </location>
</feature>
<feature type="compositionally biased region" description="Basic and acidic residues" evidence="7">
    <location>
        <begin position="258"/>
        <end position="274"/>
    </location>
</feature>
<dbReference type="Pfam" id="PF00249">
    <property type="entry name" value="Myb_DNA-binding"/>
    <property type="match status" value="1"/>
</dbReference>
<evidence type="ECO:0000256" key="7">
    <source>
        <dbReference type="SAM" id="MobiDB-lite"/>
    </source>
</evidence>
<keyword evidence="5" id="KW-0539">Nucleus</keyword>
<dbReference type="Pfam" id="PF16495">
    <property type="entry name" value="SWIRM-assoc_1"/>
    <property type="match status" value="1"/>
</dbReference>
<evidence type="ECO:0000256" key="1">
    <source>
        <dbReference type="ARBA" id="ARBA00004123"/>
    </source>
</evidence>
<dbReference type="PANTHER" id="PTHR15381:SF1">
    <property type="entry name" value="CHONDROITIN SULFATE PROTEOGLYCAN 5"/>
    <property type="match status" value="1"/>
</dbReference>
<dbReference type="InterPro" id="IPR017884">
    <property type="entry name" value="SANT_dom"/>
</dbReference>
<keyword evidence="4" id="KW-0804">Transcription</keyword>
<evidence type="ECO:0000256" key="2">
    <source>
        <dbReference type="ARBA" id="ARBA00022853"/>
    </source>
</evidence>
<name>A0A8D0QDH6_PIG</name>
<evidence type="ECO:0000259" key="11">
    <source>
        <dbReference type="PROSITE" id="PS52032"/>
    </source>
</evidence>
<dbReference type="InterPro" id="IPR007526">
    <property type="entry name" value="SWIRM"/>
</dbReference>
<feature type="region of interest" description="Disordered" evidence="7">
    <location>
        <begin position="254"/>
        <end position="383"/>
    </location>
</feature>